<organism evidence="2 3">
    <name type="scientific">Candidatus Zymogenus saltonus</name>
    <dbReference type="NCBI Taxonomy" id="2844893"/>
    <lineage>
        <taxon>Bacteria</taxon>
        <taxon>Deltaproteobacteria</taxon>
        <taxon>Candidatus Zymogenia</taxon>
        <taxon>Candidatus Zymogeniales</taxon>
        <taxon>Candidatus Zymogenaceae</taxon>
        <taxon>Candidatus Zymogenus</taxon>
    </lineage>
</organism>
<proteinExistence type="predicted"/>
<name>A0A9D8KFE5_9DELT</name>
<dbReference type="EMBL" id="JAFGIX010000033">
    <property type="protein sequence ID" value="MBN1573000.1"/>
    <property type="molecule type" value="Genomic_DNA"/>
</dbReference>
<comment type="caution">
    <text evidence="2">The sequence shown here is derived from an EMBL/GenBank/DDBJ whole genome shotgun (WGS) entry which is preliminary data.</text>
</comment>
<dbReference type="Proteomes" id="UP000809273">
    <property type="component" value="Unassembled WGS sequence"/>
</dbReference>
<gene>
    <name evidence="2" type="ORF">JW984_07385</name>
</gene>
<dbReference type="Gene3D" id="2.160.20.80">
    <property type="entry name" value="E3 ubiquitin-protein ligase SopA"/>
    <property type="match status" value="1"/>
</dbReference>
<sequence>MAKCEYKKEYWHSKEKGFVKYKCPHNSIKKPDDNGKKYCIFHSRQDNKKVNKFYKEFKKKCESGDHEFIGFIFPKSLDFENLRVEIGGFDFKNANFWKAEFMGDADLMRSSFFGKTDFRDVIFNGVAIFLGTVFYDNVNFNDATFSDGANFWGTIFIKNAYFGGATFSRWVDFYDAKFFREAYFGEIILSKEVNVFFTKKIFEDKSKAIFSNFYKFGEKANLTFDGVNLKNVRFNRANVEKINFKEVFWRKSRGFTRRNMLFDESFQTGFFKRLLKKTGIFYKDKENEHYEVQNIYNQLRLNYEKTGRYHEAGDFFVGAMEMRKKGTRESIITRLMLFFYKYISLYGEQPIMAFLWILLTPFLFIPLYLLSGLKYKDPSRPLECNFFNIIDFIKNLNWEDIVNTFYFSLSNLALGKYLSVSFDTGLVPLSNITNFVILLENVCGLLFITLFLLAMNRKFRRTKD</sequence>
<dbReference type="SUPFAM" id="SSF141571">
    <property type="entry name" value="Pentapeptide repeat-like"/>
    <property type="match status" value="1"/>
</dbReference>
<keyword evidence="1" id="KW-1133">Transmembrane helix</keyword>
<evidence type="ECO:0000313" key="2">
    <source>
        <dbReference type="EMBL" id="MBN1573000.1"/>
    </source>
</evidence>
<feature type="transmembrane region" description="Helical" evidence="1">
    <location>
        <begin position="432"/>
        <end position="454"/>
    </location>
</feature>
<keyword evidence="1" id="KW-0812">Transmembrane</keyword>
<feature type="transmembrane region" description="Helical" evidence="1">
    <location>
        <begin position="353"/>
        <end position="370"/>
    </location>
</feature>
<protein>
    <submittedName>
        <fullName evidence="2">Pentapeptide repeat-containing protein</fullName>
    </submittedName>
</protein>
<dbReference type="InterPro" id="IPR001646">
    <property type="entry name" value="5peptide_repeat"/>
</dbReference>
<keyword evidence="1" id="KW-0472">Membrane</keyword>
<accession>A0A9D8KFE5</accession>
<reference evidence="2" key="1">
    <citation type="journal article" date="2021" name="Environ. Microbiol.">
        <title>Genomic characterization of three novel Desulfobacterota classes expand the metabolic and phylogenetic diversity of the phylum.</title>
        <authorList>
            <person name="Murphy C.L."/>
            <person name="Biggerstaff J."/>
            <person name="Eichhorn A."/>
            <person name="Ewing E."/>
            <person name="Shahan R."/>
            <person name="Soriano D."/>
            <person name="Stewart S."/>
            <person name="VanMol K."/>
            <person name="Walker R."/>
            <person name="Walters P."/>
            <person name="Elshahed M.S."/>
            <person name="Youssef N.H."/>
        </authorList>
    </citation>
    <scope>NUCLEOTIDE SEQUENCE</scope>
    <source>
        <strain evidence="2">Zod_Metabat.24</strain>
    </source>
</reference>
<evidence type="ECO:0000256" key="1">
    <source>
        <dbReference type="SAM" id="Phobius"/>
    </source>
</evidence>
<dbReference type="Pfam" id="PF13576">
    <property type="entry name" value="Pentapeptide_3"/>
    <property type="match status" value="1"/>
</dbReference>
<reference evidence="2" key="2">
    <citation type="submission" date="2021-01" db="EMBL/GenBank/DDBJ databases">
        <authorList>
            <person name="Hahn C.R."/>
            <person name="Youssef N.H."/>
            <person name="Elshahed M."/>
        </authorList>
    </citation>
    <scope>NUCLEOTIDE SEQUENCE</scope>
    <source>
        <strain evidence="2">Zod_Metabat.24</strain>
    </source>
</reference>
<evidence type="ECO:0000313" key="3">
    <source>
        <dbReference type="Proteomes" id="UP000809273"/>
    </source>
</evidence>
<dbReference type="AlphaFoldDB" id="A0A9D8KFE5"/>